<evidence type="ECO:0000313" key="1">
    <source>
        <dbReference type="EMBL" id="OQP62275.1"/>
    </source>
</evidence>
<protein>
    <recommendedName>
        <fullName evidence="3">Outer membrane protein</fullName>
    </recommendedName>
</protein>
<dbReference type="Pfam" id="PF07642">
    <property type="entry name" value="BBP2"/>
    <property type="match status" value="1"/>
</dbReference>
<name>A0A1V9FV96_9BACT</name>
<evidence type="ECO:0008006" key="3">
    <source>
        <dbReference type="Google" id="ProtNLM"/>
    </source>
</evidence>
<proteinExistence type="predicted"/>
<organism evidence="1 2">
    <name type="scientific">Niastella populi</name>
    <dbReference type="NCBI Taxonomy" id="550983"/>
    <lineage>
        <taxon>Bacteria</taxon>
        <taxon>Pseudomonadati</taxon>
        <taxon>Bacteroidota</taxon>
        <taxon>Chitinophagia</taxon>
        <taxon>Chitinophagales</taxon>
        <taxon>Chitinophagaceae</taxon>
        <taxon>Niastella</taxon>
    </lineage>
</organism>
<comment type="caution">
    <text evidence="1">The sequence shown here is derived from an EMBL/GenBank/DDBJ whole genome shotgun (WGS) entry which is preliminary data.</text>
</comment>
<dbReference type="InterPro" id="IPR011486">
    <property type="entry name" value="BBP2"/>
</dbReference>
<sequence>MMKNVLSGIAVLFVTNLTAQDTTRKENKAQVSISGYAEAYYNYDLNKPADHYRPGFLYSHNRSNEFNINLAYVKAGYTAERVRASLALAAGTYMNANYAAEPGVLKNVYEANVGFKVSQRKNLWFDIGIMPSHIGFESAVSKDCRALTRSLVAENSPYYESGAKLTYTTDNGKWLLSALALNGWQRIQRVSGNSLMSWGTQLQFKPTDKVLLNYSTFLGTDKPDSARRWRYFHNVYSIVQLSDKLEATLGFDLGQEQASKGESKLNTWYAPVIILRYAPVDQWAVAVRGEYYNDEHGVIIGTGTPNGFKTTGLSTNIDYMPVNHLALRLEGRWLSSKDRIFVKKESWSANNAAITFSAAVSF</sequence>
<keyword evidence="2" id="KW-1185">Reference proteome</keyword>
<gene>
    <name evidence="1" type="ORF">A4R26_18055</name>
</gene>
<evidence type="ECO:0000313" key="2">
    <source>
        <dbReference type="Proteomes" id="UP000192276"/>
    </source>
</evidence>
<dbReference type="EMBL" id="LWBP01000123">
    <property type="protein sequence ID" value="OQP62275.1"/>
    <property type="molecule type" value="Genomic_DNA"/>
</dbReference>
<reference evidence="2" key="1">
    <citation type="submission" date="2016-04" db="EMBL/GenBank/DDBJ databases">
        <authorList>
            <person name="Chen L."/>
            <person name="Zhuang W."/>
            <person name="Wang G."/>
        </authorList>
    </citation>
    <scope>NUCLEOTIDE SEQUENCE [LARGE SCALE GENOMIC DNA]</scope>
    <source>
        <strain evidence="2">208</strain>
    </source>
</reference>
<accession>A0A1V9FV96</accession>
<dbReference type="AlphaFoldDB" id="A0A1V9FV96"/>
<dbReference type="STRING" id="550983.A4R26_18055"/>
<dbReference type="Proteomes" id="UP000192276">
    <property type="component" value="Unassembled WGS sequence"/>
</dbReference>